<dbReference type="Pfam" id="PF11684">
    <property type="entry name" value="DUF3280"/>
    <property type="match status" value="1"/>
</dbReference>
<evidence type="ECO:0000313" key="2">
    <source>
        <dbReference type="Proteomes" id="UP000247811"/>
    </source>
</evidence>
<dbReference type="Gene3D" id="3.40.50.10610">
    <property type="entry name" value="ABC-type transport auxiliary lipoprotein component"/>
    <property type="match status" value="1"/>
</dbReference>
<dbReference type="OrthoDB" id="6162708at2"/>
<organism evidence="1 2">
    <name type="scientific">Sphaerotilus hippei</name>
    <dbReference type="NCBI Taxonomy" id="744406"/>
    <lineage>
        <taxon>Bacteria</taxon>
        <taxon>Pseudomonadati</taxon>
        <taxon>Pseudomonadota</taxon>
        <taxon>Betaproteobacteria</taxon>
        <taxon>Burkholderiales</taxon>
        <taxon>Sphaerotilaceae</taxon>
        <taxon>Sphaerotilus</taxon>
    </lineage>
</organism>
<comment type="caution">
    <text evidence="1">The sequence shown here is derived from an EMBL/GenBank/DDBJ whole genome shotgun (WGS) entry which is preliminary data.</text>
</comment>
<dbReference type="InterPro" id="IPR021698">
    <property type="entry name" value="DUF3280"/>
</dbReference>
<protein>
    <submittedName>
        <fullName evidence="1">Peptidoglycan-synthase activator LpoB</fullName>
    </submittedName>
</protein>
<dbReference type="EMBL" id="QJJS01000019">
    <property type="protein sequence ID" value="PXW93527.1"/>
    <property type="molecule type" value="Genomic_DNA"/>
</dbReference>
<evidence type="ECO:0000313" key="1">
    <source>
        <dbReference type="EMBL" id="PXW93527.1"/>
    </source>
</evidence>
<keyword evidence="2" id="KW-1185">Reference proteome</keyword>
<sequence>MDRRHWLMDMAALCVLAGPGRAARAQTQTQTGSELPTLVVLDFELVDDQDNPLTKAAQVIRLQRATAQLQQELAQRQLYRVIDPEASAVRQRQLREQQAYLYRCDDCAAQIGQLTGADLVMSTWVQKVSELILNLNVQVHDGRTGRVLLSKSVDLRGNEDESWRRAVRYLVRDMAQRRERQPGYGR</sequence>
<dbReference type="Proteomes" id="UP000247811">
    <property type="component" value="Unassembled WGS sequence"/>
</dbReference>
<dbReference type="RefSeq" id="WP_110402013.1">
    <property type="nucleotide sequence ID" value="NZ_QJJS01000019.1"/>
</dbReference>
<dbReference type="AlphaFoldDB" id="A0A318GVR8"/>
<accession>A0A318GVR8</accession>
<reference evidence="1 2" key="1">
    <citation type="submission" date="2018-05" db="EMBL/GenBank/DDBJ databases">
        <title>Genomic Encyclopedia of Type Strains, Phase IV (KMG-IV): sequencing the most valuable type-strain genomes for metagenomic binning, comparative biology and taxonomic classification.</title>
        <authorList>
            <person name="Goeker M."/>
        </authorList>
    </citation>
    <scope>NUCLEOTIDE SEQUENCE [LARGE SCALE GENOMIC DNA]</scope>
    <source>
        <strain evidence="1 2">DSM 566</strain>
    </source>
</reference>
<name>A0A318GVR8_9BURK</name>
<proteinExistence type="predicted"/>
<gene>
    <name evidence="1" type="ORF">C7444_11938</name>
</gene>